<gene>
    <name evidence="2" type="ORF">BON30_42035</name>
</gene>
<reference evidence="2 3" key="2">
    <citation type="submission" date="2016-12" db="EMBL/GenBank/DDBJ databases">
        <title>Draft Genome Sequence of Cystobacter ferrugineus Strain Cbfe23.</title>
        <authorList>
            <person name="Akbar S."/>
            <person name="Dowd S.E."/>
            <person name="Stevens D.C."/>
        </authorList>
    </citation>
    <scope>NUCLEOTIDE SEQUENCE [LARGE SCALE GENOMIC DNA]</scope>
    <source>
        <strain evidence="2 3">Cbfe23</strain>
    </source>
</reference>
<dbReference type="Pfam" id="PF26136">
    <property type="entry name" value="SCO6045_C"/>
    <property type="match status" value="1"/>
</dbReference>
<dbReference type="RefSeq" id="WP_071904220.1">
    <property type="nucleotide sequence ID" value="NZ_MPIN01000017.1"/>
</dbReference>
<comment type="caution">
    <text evidence="2">The sequence shown here is derived from an EMBL/GenBank/DDBJ whole genome shotgun (WGS) entry which is preliminary data.</text>
</comment>
<accession>A0A1L9AXK5</accession>
<protein>
    <recommendedName>
        <fullName evidence="1">SCO6045-like C-terminal domain-containing protein</fullName>
    </recommendedName>
</protein>
<dbReference type="STRING" id="83449.BON30_42035"/>
<proteinExistence type="predicted"/>
<dbReference type="Proteomes" id="UP000182229">
    <property type="component" value="Unassembled WGS sequence"/>
</dbReference>
<organism evidence="2 3">
    <name type="scientific">Cystobacter ferrugineus</name>
    <dbReference type="NCBI Taxonomy" id="83449"/>
    <lineage>
        <taxon>Bacteria</taxon>
        <taxon>Pseudomonadati</taxon>
        <taxon>Myxococcota</taxon>
        <taxon>Myxococcia</taxon>
        <taxon>Myxococcales</taxon>
        <taxon>Cystobacterineae</taxon>
        <taxon>Archangiaceae</taxon>
        <taxon>Cystobacter</taxon>
    </lineage>
</organism>
<feature type="domain" description="SCO6045-like C-terminal" evidence="1">
    <location>
        <begin position="9"/>
        <end position="81"/>
    </location>
</feature>
<sequence>MSRAREELARAQAELMRALELGEPVPAGFDAGRVRATADTLLAKRRRGVRRAWPVLERALGEAFTGEFDAWARANPPRAFEPHAGVEGYRFALALHAKGRLPREAEAEVLGFGVRWRITTTGGLAPRRGLVFRMLRMGEQRRWRWAVRLPGGRVLRGRLPGG</sequence>
<dbReference type="AlphaFoldDB" id="A0A1L9AXK5"/>
<dbReference type="OrthoDB" id="5382443at2"/>
<reference evidence="3" key="1">
    <citation type="submission" date="2016-11" db="EMBL/GenBank/DDBJ databases">
        <authorList>
            <person name="Shukria A."/>
            <person name="Stevens D.C."/>
        </authorList>
    </citation>
    <scope>NUCLEOTIDE SEQUENCE [LARGE SCALE GENOMIC DNA]</scope>
    <source>
        <strain evidence="3">Cbfe23</strain>
    </source>
</reference>
<name>A0A1L9AXK5_9BACT</name>
<evidence type="ECO:0000313" key="2">
    <source>
        <dbReference type="EMBL" id="OJH34738.1"/>
    </source>
</evidence>
<evidence type="ECO:0000259" key="1">
    <source>
        <dbReference type="Pfam" id="PF26136"/>
    </source>
</evidence>
<keyword evidence="3" id="KW-1185">Reference proteome</keyword>
<dbReference type="EMBL" id="MPIN01000017">
    <property type="protein sequence ID" value="OJH34738.1"/>
    <property type="molecule type" value="Genomic_DNA"/>
</dbReference>
<dbReference type="InterPro" id="IPR058711">
    <property type="entry name" value="SCO6045-like_C"/>
</dbReference>
<evidence type="ECO:0000313" key="3">
    <source>
        <dbReference type="Proteomes" id="UP000182229"/>
    </source>
</evidence>